<comment type="caution">
    <text evidence="9">The sequence shown here is derived from an EMBL/GenBank/DDBJ whole genome shotgun (WGS) entry which is preliminary data.</text>
</comment>
<dbReference type="InterPro" id="IPR005148">
    <property type="entry name" value="Arg-tRNA-synth_N"/>
</dbReference>
<keyword evidence="2" id="KW-0436">Ligase</keyword>
<keyword evidence="4" id="KW-0067">ATP-binding</keyword>
<dbReference type="Pfam" id="PF05746">
    <property type="entry name" value="DALR_1"/>
    <property type="match status" value="1"/>
</dbReference>
<accession>A0A1E7L8F2</accession>
<dbReference type="SUPFAM" id="SSF47323">
    <property type="entry name" value="Anticodon-binding domain of a subclass of class I aminoacyl-tRNA synthetases"/>
    <property type="match status" value="1"/>
</dbReference>
<feature type="compositionally biased region" description="Low complexity" evidence="6">
    <location>
        <begin position="202"/>
        <end position="229"/>
    </location>
</feature>
<dbReference type="EMBL" id="LJGW01000143">
    <property type="protein sequence ID" value="OEV12381.1"/>
    <property type="molecule type" value="Genomic_DNA"/>
</dbReference>
<dbReference type="PATRIC" id="fig|518642.10.peg.1179"/>
<dbReference type="InterPro" id="IPR001278">
    <property type="entry name" value="Arg-tRNA-ligase"/>
</dbReference>
<feature type="domain" description="DALR anticodon binding" evidence="7">
    <location>
        <begin position="172"/>
        <end position="317"/>
    </location>
</feature>
<evidence type="ECO:0000313" key="10">
    <source>
        <dbReference type="Proteomes" id="UP000176005"/>
    </source>
</evidence>
<reference evidence="9 10" key="1">
    <citation type="journal article" date="2016" name="Front. Microbiol.">
        <title>Comparative Genomics Analysis of Streptomyces Species Reveals Their Adaptation to the Marine Environment and Their Diversity at the Genomic Level.</title>
        <authorList>
            <person name="Tian X."/>
            <person name="Zhang Z."/>
            <person name="Yang T."/>
            <person name="Chen M."/>
            <person name="Li J."/>
            <person name="Chen F."/>
            <person name="Yang J."/>
            <person name="Li W."/>
            <person name="Zhang B."/>
            <person name="Zhang Z."/>
            <person name="Wu J."/>
            <person name="Zhang C."/>
            <person name="Long L."/>
            <person name="Xiao J."/>
        </authorList>
    </citation>
    <scope>NUCLEOTIDE SEQUENCE [LARGE SCALE GENOMIC DNA]</scope>
    <source>
        <strain evidence="9 10">SCSIO 10429</strain>
    </source>
</reference>
<evidence type="ECO:0000256" key="3">
    <source>
        <dbReference type="ARBA" id="ARBA00022741"/>
    </source>
</evidence>
<dbReference type="SMART" id="SM00836">
    <property type="entry name" value="DALR_1"/>
    <property type="match status" value="1"/>
</dbReference>
<dbReference type="Gene3D" id="1.10.730.10">
    <property type="entry name" value="Isoleucyl-tRNA Synthetase, Domain 1"/>
    <property type="match status" value="1"/>
</dbReference>
<protein>
    <recommendedName>
        <fullName evidence="1">arginine--tRNA ligase</fullName>
        <ecNumber evidence="1">6.1.1.19</ecNumber>
    </recommendedName>
</protein>
<dbReference type="GO" id="GO:0005737">
    <property type="term" value="C:cytoplasm"/>
    <property type="evidence" value="ECO:0007669"/>
    <property type="project" value="InterPro"/>
</dbReference>
<evidence type="ECO:0000256" key="1">
    <source>
        <dbReference type="ARBA" id="ARBA00012837"/>
    </source>
</evidence>
<dbReference type="Pfam" id="PF03485">
    <property type="entry name" value="Arg_tRNA_synt_N"/>
    <property type="match status" value="1"/>
</dbReference>
<dbReference type="AlphaFoldDB" id="A0A1E7L8F2"/>
<evidence type="ECO:0000256" key="4">
    <source>
        <dbReference type="ARBA" id="ARBA00022840"/>
    </source>
</evidence>
<comment type="catalytic activity">
    <reaction evidence="5">
        <text>tRNA(Arg) + L-arginine + ATP = L-arginyl-tRNA(Arg) + AMP + diphosphate</text>
        <dbReference type="Rhea" id="RHEA:20301"/>
        <dbReference type="Rhea" id="RHEA-COMP:9658"/>
        <dbReference type="Rhea" id="RHEA-COMP:9673"/>
        <dbReference type="ChEBI" id="CHEBI:30616"/>
        <dbReference type="ChEBI" id="CHEBI:32682"/>
        <dbReference type="ChEBI" id="CHEBI:33019"/>
        <dbReference type="ChEBI" id="CHEBI:78442"/>
        <dbReference type="ChEBI" id="CHEBI:78513"/>
        <dbReference type="ChEBI" id="CHEBI:456215"/>
        <dbReference type="EC" id="6.1.1.19"/>
    </reaction>
</comment>
<keyword evidence="3" id="KW-0547">Nucleotide-binding</keyword>
<evidence type="ECO:0000259" key="8">
    <source>
        <dbReference type="SMART" id="SM01016"/>
    </source>
</evidence>
<evidence type="ECO:0000256" key="2">
    <source>
        <dbReference type="ARBA" id="ARBA00022598"/>
    </source>
</evidence>
<dbReference type="Proteomes" id="UP000176005">
    <property type="component" value="Unassembled WGS sequence"/>
</dbReference>
<dbReference type="PANTHER" id="PTHR11956">
    <property type="entry name" value="ARGINYL-TRNA SYNTHETASE"/>
    <property type="match status" value="1"/>
</dbReference>
<dbReference type="InterPro" id="IPR036695">
    <property type="entry name" value="Arg-tRNA-synth_N_sf"/>
</dbReference>
<dbReference type="GO" id="GO:0006420">
    <property type="term" value="P:arginyl-tRNA aminoacylation"/>
    <property type="evidence" value="ECO:0007669"/>
    <property type="project" value="InterPro"/>
</dbReference>
<sequence>MRNPVRAAPPPLPYACSVTPAQLSRTVLRAARSAVADGEFGRTRGSIELPQRVTVESPPRRGGGDYAVSVAFRLAGPAGMTPYDVACVLRDRLVAQDGVGAVEIAGGGFLNVTLDDRARADLVAELSREDEAYRRAAAGTPAADIAHWSAATGDAPAALTVRTAQASPLFRVQYAHARARALSRNARDLGFRAEPYAPPCTGSPAATRPGTATGTEASPSAAPARTRSPYGPRGDALLALLADHRRVSEESGPSRHARHLLAVSDAFFDFQEQCPPLPSGDEKPGAAHRARLALAEATGTVLAGGLALLGVSAPVHI</sequence>
<dbReference type="EC" id="6.1.1.19" evidence="1"/>
<dbReference type="InterPro" id="IPR009080">
    <property type="entry name" value="tRNAsynth_Ia_anticodon-bd"/>
</dbReference>
<evidence type="ECO:0000313" key="9">
    <source>
        <dbReference type="EMBL" id="OEV12381.1"/>
    </source>
</evidence>
<dbReference type="Gene3D" id="3.30.1360.70">
    <property type="entry name" value="Arginyl tRNA synthetase N-terminal domain"/>
    <property type="match status" value="1"/>
</dbReference>
<feature type="region of interest" description="Disordered" evidence="6">
    <location>
        <begin position="193"/>
        <end position="233"/>
    </location>
</feature>
<evidence type="ECO:0000256" key="5">
    <source>
        <dbReference type="ARBA" id="ARBA00049339"/>
    </source>
</evidence>
<keyword evidence="10" id="KW-1185">Reference proteome</keyword>
<name>A0A1E7L8F2_9ACTN</name>
<evidence type="ECO:0000256" key="6">
    <source>
        <dbReference type="SAM" id="MobiDB-lite"/>
    </source>
</evidence>
<feature type="domain" description="Arginyl tRNA synthetase N-terminal" evidence="8">
    <location>
        <begin position="21"/>
        <end position="114"/>
    </location>
</feature>
<organism evidence="9 10">
    <name type="scientific">Streptomyces nanshensis</name>
    <dbReference type="NCBI Taxonomy" id="518642"/>
    <lineage>
        <taxon>Bacteria</taxon>
        <taxon>Bacillati</taxon>
        <taxon>Actinomycetota</taxon>
        <taxon>Actinomycetes</taxon>
        <taxon>Kitasatosporales</taxon>
        <taxon>Streptomycetaceae</taxon>
        <taxon>Streptomyces</taxon>
    </lineage>
</organism>
<dbReference type="SUPFAM" id="SSF55190">
    <property type="entry name" value="Arginyl-tRNA synthetase (ArgRS), N-terminal 'additional' domain"/>
    <property type="match status" value="1"/>
</dbReference>
<gene>
    <name evidence="9" type="ORF">AN218_08340</name>
</gene>
<dbReference type="GO" id="GO:0004814">
    <property type="term" value="F:arginine-tRNA ligase activity"/>
    <property type="evidence" value="ECO:0007669"/>
    <property type="project" value="UniProtKB-EC"/>
</dbReference>
<dbReference type="PANTHER" id="PTHR11956:SF5">
    <property type="entry name" value="ARGININE--TRNA LIGASE, CYTOPLASMIC"/>
    <property type="match status" value="1"/>
</dbReference>
<dbReference type="InterPro" id="IPR008909">
    <property type="entry name" value="DALR_anticod-bd"/>
</dbReference>
<evidence type="ECO:0000259" key="7">
    <source>
        <dbReference type="SMART" id="SM00836"/>
    </source>
</evidence>
<dbReference type="SMART" id="SM01016">
    <property type="entry name" value="Arg_tRNA_synt_N"/>
    <property type="match status" value="1"/>
</dbReference>
<dbReference type="GO" id="GO:0005524">
    <property type="term" value="F:ATP binding"/>
    <property type="evidence" value="ECO:0007669"/>
    <property type="project" value="UniProtKB-KW"/>
</dbReference>
<proteinExistence type="predicted"/>